<evidence type="ECO:0000256" key="1">
    <source>
        <dbReference type="SAM" id="MobiDB-lite"/>
    </source>
</evidence>
<protein>
    <submittedName>
        <fullName evidence="2">Uncharacterized protein</fullName>
    </submittedName>
</protein>
<feature type="region of interest" description="Disordered" evidence="1">
    <location>
        <begin position="189"/>
        <end position="217"/>
    </location>
</feature>
<reference evidence="2 3" key="1">
    <citation type="submission" date="2016-06" db="EMBL/GenBank/DDBJ databases">
        <authorList>
            <person name="Kjaerup R.B."/>
            <person name="Dalgaard T.S."/>
            <person name="Juul-Madsen H.R."/>
        </authorList>
    </citation>
    <scope>NUCLEOTIDE SEQUENCE [LARGE SCALE GENOMIC DNA]</scope>
    <source>
        <strain evidence="2 3">DSM 45577</strain>
    </source>
</reference>
<keyword evidence="3" id="KW-1185">Reference proteome</keyword>
<evidence type="ECO:0000313" key="3">
    <source>
        <dbReference type="Proteomes" id="UP000198937"/>
    </source>
</evidence>
<dbReference type="RefSeq" id="WP_091436220.1">
    <property type="nucleotide sequence ID" value="NZ_BMMJ01000004.1"/>
</dbReference>
<dbReference type="Proteomes" id="UP000198937">
    <property type="component" value="Unassembled WGS sequence"/>
</dbReference>
<accession>A0A1C6UGN2</accession>
<dbReference type="AlphaFoldDB" id="A0A1C6UGN2"/>
<gene>
    <name evidence="2" type="ORF">GA0070617_2273</name>
</gene>
<sequence length="217" mass="24922">MEIEAEIRDLTGQLTEEAGEAVRTLTDDQKRRLLDDQAVRDGRADLSQERSALASHTWVRDRIFQLQTEQWRPEQPYLHHHHNLGADGVWVPNPGHIAVREQDEGQWLKYRYLTKQAEARTQPEEWEEFDYLRKLGRGTSERLIEEQQEQVTTAKTRLRDAVDTVVGRLRSTAGGVDPRVSQQANVRIQAPVVPTGGKHGRPRPDDTPSPARKRSRN</sequence>
<dbReference type="EMBL" id="FMIA01000002">
    <property type="protein sequence ID" value="SCL53124.1"/>
    <property type="molecule type" value="Genomic_DNA"/>
</dbReference>
<organism evidence="2 3">
    <name type="scientific">Micromonospora yangpuensis</name>
    <dbReference type="NCBI Taxonomy" id="683228"/>
    <lineage>
        <taxon>Bacteria</taxon>
        <taxon>Bacillati</taxon>
        <taxon>Actinomycetota</taxon>
        <taxon>Actinomycetes</taxon>
        <taxon>Micromonosporales</taxon>
        <taxon>Micromonosporaceae</taxon>
        <taxon>Micromonospora</taxon>
    </lineage>
</organism>
<evidence type="ECO:0000313" key="2">
    <source>
        <dbReference type="EMBL" id="SCL53124.1"/>
    </source>
</evidence>
<name>A0A1C6UGN2_9ACTN</name>
<proteinExistence type="predicted"/>